<evidence type="ECO:0000313" key="2">
    <source>
        <dbReference type="EMBL" id="KAB2754866.1"/>
    </source>
</evidence>
<dbReference type="Proteomes" id="UP000481876">
    <property type="component" value="Unassembled WGS sequence"/>
</dbReference>
<gene>
    <name evidence="2" type="ORF">F9L04_26080</name>
</gene>
<evidence type="ECO:0000259" key="1">
    <source>
        <dbReference type="Pfam" id="PF13362"/>
    </source>
</evidence>
<protein>
    <submittedName>
        <fullName evidence="2">DNA primase</fullName>
    </submittedName>
</protein>
<accession>A0A6L3YY71</accession>
<reference evidence="2 3" key="1">
    <citation type="submission" date="2019-09" db="EMBL/GenBank/DDBJ databases">
        <title>Taxonomic organization of the family Brucellaceae based on a phylogenomic approach.</title>
        <authorList>
            <person name="Leclercq S."/>
            <person name="Cloeckaert A."/>
            <person name="Zygmunt M.S."/>
        </authorList>
    </citation>
    <scope>NUCLEOTIDE SEQUENCE [LARGE SCALE GENOMIC DNA]</scope>
    <source>
        <strain evidence="2 3">LMG 3313</strain>
    </source>
</reference>
<proteinExistence type="predicted"/>
<feature type="domain" description="Toprim" evidence="1">
    <location>
        <begin position="1"/>
        <end position="59"/>
    </location>
</feature>
<dbReference type="Pfam" id="PF13362">
    <property type="entry name" value="Toprim_3"/>
    <property type="match status" value="1"/>
</dbReference>
<comment type="caution">
    <text evidence="2">The sequence shown here is derived from an EMBL/GenBank/DDBJ whole genome shotgun (WGS) entry which is preliminary data.</text>
</comment>
<dbReference type="AlphaFoldDB" id="A0A6L3YY71"/>
<dbReference type="InterPro" id="IPR006171">
    <property type="entry name" value="TOPRIM_dom"/>
</dbReference>
<dbReference type="RefSeq" id="WP_192800308.1">
    <property type="nucleotide sequence ID" value="NZ_WBWS01000082.1"/>
</dbReference>
<evidence type="ECO:0000313" key="3">
    <source>
        <dbReference type="Proteomes" id="UP000481876"/>
    </source>
</evidence>
<dbReference type="EMBL" id="WBWS01000082">
    <property type="protein sequence ID" value="KAB2754866.1"/>
    <property type="molecule type" value="Genomic_DNA"/>
</dbReference>
<feature type="non-terminal residue" evidence="2">
    <location>
        <position position="1"/>
    </location>
</feature>
<name>A0A6L3YY71_BRUAN</name>
<organism evidence="2 3">
    <name type="scientific">Brucella anthropi</name>
    <name type="common">Ochrobactrum anthropi</name>
    <dbReference type="NCBI Taxonomy" id="529"/>
    <lineage>
        <taxon>Bacteria</taxon>
        <taxon>Pseudomonadati</taxon>
        <taxon>Pseudomonadota</taxon>
        <taxon>Alphaproteobacteria</taxon>
        <taxon>Hyphomicrobiales</taxon>
        <taxon>Brucellaceae</taxon>
        <taxon>Brucella/Ochrobactrum group</taxon>
        <taxon>Brucella</taxon>
    </lineage>
</organism>
<sequence>LAAILFPSTLRRLYVLRDRDPAGDGARDSLITRAASVGIEAIPVSPIGGDFNDDLRWRGVDALRAALKDQLHPEDVSRFMER</sequence>